<dbReference type="PANTHER" id="PTHR42792">
    <property type="entry name" value="FLAGELLIN"/>
    <property type="match status" value="1"/>
</dbReference>
<evidence type="ECO:0000256" key="2">
    <source>
        <dbReference type="ARBA" id="ARBA00005709"/>
    </source>
</evidence>
<keyword evidence="6" id="KW-0969">Cilium</keyword>
<dbReference type="GO" id="GO:0005198">
    <property type="term" value="F:structural molecule activity"/>
    <property type="evidence" value="ECO:0007669"/>
    <property type="project" value="InterPro"/>
</dbReference>
<dbReference type="PRINTS" id="PR00207">
    <property type="entry name" value="FLAGELLIN"/>
</dbReference>
<reference evidence="6 7" key="1">
    <citation type="submission" date="2019-05" db="EMBL/GenBank/DDBJ databases">
        <authorList>
            <person name="Narsing Rao M.P."/>
            <person name="Li W.J."/>
        </authorList>
    </citation>
    <scope>NUCLEOTIDE SEQUENCE [LARGE SCALE GENOMIC DNA]</scope>
    <source>
        <strain evidence="6 7">SYSU_K30003</strain>
    </source>
</reference>
<evidence type="ECO:0000313" key="6">
    <source>
        <dbReference type="EMBL" id="TLS50571.1"/>
    </source>
</evidence>
<proteinExistence type="inferred from homology"/>
<accession>A0A5R9G486</accession>
<dbReference type="SUPFAM" id="SSF64518">
    <property type="entry name" value="Phase 1 flagellin"/>
    <property type="match status" value="1"/>
</dbReference>
<evidence type="ECO:0000313" key="7">
    <source>
        <dbReference type="Proteomes" id="UP000309676"/>
    </source>
</evidence>
<keyword evidence="6" id="KW-0282">Flagellum</keyword>
<dbReference type="EMBL" id="VCIW01000014">
    <property type="protein sequence ID" value="TLS50571.1"/>
    <property type="molecule type" value="Genomic_DNA"/>
</dbReference>
<dbReference type="GO" id="GO:0071973">
    <property type="term" value="P:bacterial-type flagellum-dependent cell motility"/>
    <property type="evidence" value="ECO:0007669"/>
    <property type="project" value="InterPro"/>
</dbReference>
<dbReference type="InterPro" id="IPR013384">
    <property type="entry name" value="Flagell_FlgL"/>
</dbReference>
<keyword evidence="7" id="KW-1185">Reference proteome</keyword>
<gene>
    <name evidence="6" type="primary">flgL</name>
    <name evidence="6" type="ORF">FE782_19600</name>
</gene>
<evidence type="ECO:0000256" key="3">
    <source>
        <dbReference type="ARBA" id="ARBA00023143"/>
    </source>
</evidence>
<organism evidence="6 7">
    <name type="scientific">Paenibacillus antri</name>
    <dbReference type="NCBI Taxonomy" id="2582848"/>
    <lineage>
        <taxon>Bacteria</taxon>
        <taxon>Bacillati</taxon>
        <taxon>Bacillota</taxon>
        <taxon>Bacilli</taxon>
        <taxon>Bacillales</taxon>
        <taxon>Paenibacillaceae</taxon>
        <taxon>Paenibacillus</taxon>
    </lineage>
</organism>
<dbReference type="RefSeq" id="WP_138195938.1">
    <property type="nucleotide sequence ID" value="NZ_VCIW01000014.1"/>
</dbReference>
<dbReference type="InterPro" id="IPR001029">
    <property type="entry name" value="Flagellin_N"/>
</dbReference>
<dbReference type="InterPro" id="IPR001492">
    <property type="entry name" value="Flagellin"/>
</dbReference>
<evidence type="ECO:0000259" key="5">
    <source>
        <dbReference type="Pfam" id="PF00700"/>
    </source>
</evidence>
<evidence type="ECO:0000256" key="1">
    <source>
        <dbReference type="ARBA" id="ARBA00004365"/>
    </source>
</evidence>
<dbReference type="GO" id="GO:0009424">
    <property type="term" value="C:bacterial-type flagellum hook"/>
    <property type="evidence" value="ECO:0007669"/>
    <property type="project" value="InterPro"/>
</dbReference>
<dbReference type="AlphaFoldDB" id="A0A5R9G486"/>
<dbReference type="Proteomes" id="UP000309676">
    <property type="component" value="Unassembled WGS sequence"/>
</dbReference>
<dbReference type="OrthoDB" id="9758307at2"/>
<keyword evidence="3" id="KW-0975">Bacterial flagellum</keyword>
<feature type="domain" description="Flagellin C-terminal" evidence="5">
    <location>
        <begin position="215"/>
        <end position="297"/>
    </location>
</feature>
<comment type="subcellular location">
    <subcellularLocation>
        <location evidence="1">Bacterial flagellum</location>
    </subcellularLocation>
</comment>
<dbReference type="Pfam" id="PF00669">
    <property type="entry name" value="Flagellin_N"/>
    <property type="match status" value="1"/>
</dbReference>
<protein>
    <submittedName>
        <fullName evidence="6">Flagellar hook-associated protein FlgL</fullName>
    </submittedName>
</protein>
<comment type="caution">
    <text evidence="6">The sequence shown here is derived from an EMBL/GenBank/DDBJ whole genome shotgun (WGS) entry which is preliminary data.</text>
</comment>
<dbReference type="PANTHER" id="PTHR42792:SF1">
    <property type="entry name" value="FLAGELLAR HOOK-ASSOCIATED PROTEIN 3"/>
    <property type="match status" value="1"/>
</dbReference>
<dbReference type="Gene3D" id="1.20.1330.10">
    <property type="entry name" value="f41 fragment of flagellin, N-terminal domain"/>
    <property type="match status" value="1"/>
</dbReference>
<name>A0A5R9G486_9BACL</name>
<evidence type="ECO:0000259" key="4">
    <source>
        <dbReference type="Pfam" id="PF00669"/>
    </source>
</evidence>
<feature type="domain" description="Flagellin N-terminal" evidence="4">
    <location>
        <begin position="8"/>
        <end position="140"/>
    </location>
</feature>
<keyword evidence="6" id="KW-0966">Cell projection</keyword>
<dbReference type="Pfam" id="PF00700">
    <property type="entry name" value="Flagellin_C"/>
    <property type="match status" value="1"/>
</dbReference>
<dbReference type="NCBIfam" id="TIGR02550">
    <property type="entry name" value="flagell_flgL"/>
    <property type="match status" value="1"/>
</dbReference>
<dbReference type="InterPro" id="IPR046358">
    <property type="entry name" value="Flagellin_C"/>
</dbReference>
<comment type="similarity">
    <text evidence="2">Belongs to the bacterial flagellin family.</text>
</comment>
<sequence>MPSRVTQSMLNTQFMRNLNNNLNRMEKLQEQMSSGRRINKPSDDPVGISFSMRYRSELESNDQYQRNVDSALSWLSYADETLGQAGNVMQRARELAVQGATGTNPQEALDTIAMEIDQLSEQMLSIANSKFNGKYVFNGELTDVQPYYDYNAGSASPDSGSINFEIGIGVKIPVNVSGKDIFGQPDADDNIFIALKDLSRKLKSGDIKGVSESIGKLDQRMDAFLAVRADIGAKTNRIELAEDRLQDININLSSLKSKTEDADMAAVITNLKMDENVYQASLSAGSRLIQPSLIDFLR</sequence>